<comment type="caution">
    <text evidence="2">The sequence shown here is derived from an EMBL/GenBank/DDBJ whole genome shotgun (WGS) entry which is preliminary data.</text>
</comment>
<dbReference type="EMBL" id="PGVG01000014">
    <property type="protein sequence ID" value="PJG53786.1"/>
    <property type="molecule type" value="Genomic_DNA"/>
</dbReference>
<sequence length="204" mass="22680">MGLPVRTLIGIVLAFVSTLIARTAFEISYRLGFYPEKWLADLTMGALGSTLAFWLILSVAAFAIWIGLEFAARRWLRANSGMPPPGTAGGDKIPGPTITQYLPATAPAILLQDGWILNFNPTVLTGRKLISFNSNGQIGEGRNQNEWTWSMVGDELEIRRRNGDLQNRFRFDPHGTKFISTNHPDAQGIRDQFIFRDRAAQNSS</sequence>
<dbReference type="RefSeq" id="WP_100233401.1">
    <property type="nucleotide sequence ID" value="NZ_PGVG01000014.1"/>
</dbReference>
<evidence type="ECO:0000313" key="3">
    <source>
        <dbReference type="Proteomes" id="UP000231194"/>
    </source>
</evidence>
<evidence type="ECO:0000256" key="1">
    <source>
        <dbReference type="SAM" id="Phobius"/>
    </source>
</evidence>
<evidence type="ECO:0000313" key="2">
    <source>
        <dbReference type="EMBL" id="PJG53786.1"/>
    </source>
</evidence>
<reference evidence="2 3" key="1">
    <citation type="submission" date="2017-11" db="EMBL/GenBank/DDBJ databases">
        <title>Bradyrhizobium forestalis sp. nov., an efficient nitrogen-fixing bacterium isolated from nodules of forest legume species in the Amazon.</title>
        <authorList>
            <person name="Costa E.M."/>
            <person name="Guimaraes A."/>
            <person name="Carvalho T.S."/>
            <person name="Rodrigues T.L."/>
            <person name="Ribeiro P.R.A."/>
            <person name="Lebbe L."/>
            <person name="Willems A."/>
            <person name="Moreira F.M.S."/>
        </authorList>
    </citation>
    <scope>NUCLEOTIDE SEQUENCE [LARGE SCALE GENOMIC DNA]</scope>
    <source>
        <strain evidence="2 3">INPA54B</strain>
    </source>
</reference>
<keyword evidence="1" id="KW-0812">Transmembrane</keyword>
<accession>A0A2M8R7H8</accession>
<protein>
    <submittedName>
        <fullName evidence="2">Uncharacterized protein</fullName>
    </submittedName>
</protein>
<proteinExistence type="predicted"/>
<feature type="transmembrane region" description="Helical" evidence="1">
    <location>
        <begin position="45"/>
        <end position="68"/>
    </location>
</feature>
<keyword evidence="1" id="KW-1133">Transmembrane helix</keyword>
<dbReference type="Proteomes" id="UP000231194">
    <property type="component" value="Unassembled WGS sequence"/>
</dbReference>
<feature type="transmembrane region" description="Helical" evidence="1">
    <location>
        <begin position="7"/>
        <end position="25"/>
    </location>
</feature>
<keyword evidence="1" id="KW-0472">Membrane</keyword>
<gene>
    <name evidence="2" type="ORF">CVM73_18885</name>
</gene>
<dbReference type="OrthoDB" id="5497289at2"/>
<organism evidence="2 3">
    <name type="scientific">Bradyrhizobium forestalis</name>
    <dbReference type="NCBI Taxonomy" id="1419263"/>
    <lineage>
        <taxon>Bacteria</taxon>
        <taxon>Pseudomonadati</taxon>
        <taxon>Pseudomonadota</taxon>
        <taxon>Alphaproteobacteria</taxon>
        <taxon>Hyphomicrobiales</taxon>
        <taxon>Nitrobacteraceae</taxon>
        <taxon>Bradyrhizobium</taxon>
    </lineage>
</organism>
<dbReference type="AlphaFoldDB" id="A0A2M8R7H8"/>
<keyword evidence="3" id="KW-1185">Reference proteome</keyword>
<name>A0A2M8R7H8_9BRAD</name>